<dbReference type="GO" id="GO:0032259">
    <property type="term" value="P:methylation"/>
    <property type="evidence" value="ECO:0007669"/>
    <property type="project" value="UniProtKB-KW"/>
</dbReference>
<evidence type="ECO:0000256" key="3">
    <source>
        <dbReference type="ARBA" id="ARBA00022679"/>
    </source>
</evidence>
<reference evidence="6" key="1">
    <citation type="submission" date="2018-05" db="EMBL/GenBank/DDBJ databases">
        <authorList>
            <person name="Lanie J.A."/>
            <person name="Ng W.-L."/>
            <person name="Kazmierczak K.M."/>
            <person name="Andrzejewski T.M."/>
            <person name="Davidsen T.M."/>
            <person name="Wayne K.J."/>
            <person name="Tettelin H."/>
            <person name="Glass J.I."/>
            <person name="Rusch D."/>
            <person name="Podicherti R."/>
            <person name="Tsui H.-C.T."/>
            <person name="Winkler M.E."/>
        </authorList>
    </citation>
    <scope>NUCLEOTIDE SEQUENCE</scope>
</reference>
<name>A0A383B817_9ZZZZ</name>
<dbReference type="EMBL" id="UINC01198154">
    <property type="protein sequence ID" value="SVE15983.1"/>
    <property type="molecule type" value="Genomic_DNA"/>
</dbReference>
<dbReference type="Gene3D" id="3.40.50.150">
    <property type="entry name" value="Vaccinia Virus protein VP39"/>
    <property type="match status" value="1"/>
</dbReference>
<organism evidence="6">
    <name type="scientific">marine metagenome</name>
    <dbReference type="NCBI Taxonomy" id="408172"/>
    <lineage>
        <taxon>unclassified sequences</taxon>
        <taxon>metagenomes</taxon>
        <taxon>ecological metagenomes</taxon>
    </lineage>
</organism>
<dbReference type="GO" id="GO:0009007">
    <property type="term" value="F:site-specific DNA-methyltransferase (adenine-specific) activity"/>
    <property type="evidence" value="ECO:0007669"/>
    <property type="project" value="UniProtKB-EC"/>
</dbReference>
<dbReference type="InterPro" id="IPR046816">
    <property type="entry name" value="MmeI_Mtase"/>
</dbReference>
<evidence type="ECO:0000259" key="5">
    <source>
        <dbReference type="Pfam" id="PF20473"/>
    </source>
</evidence>
<dbReference type="Pfam" id="PF20473">
    <property type="entry name" value="MmeI_Mtase"/>
    <property type="match status" value="1"/>
</dbReference>
<dbReference type="InterPro" id="IPR050953">
    <property type="entry name" value="N4_N6_ade-DNA_methylase"/>
</dbReference>
<feature type="non-terminal residue" evidence="6">
    <location>
        <position position="247"/>
    </location>
</feature>
<evidence type="ECO:0000256" key="2">
    <source>
        <dbReference type="ARBA" id="ARBA00022603"/>
    </source>
</evidence>
<proteinExistence type="predicted"/>
<comment type="catalytic activity">
    <reaction evidence="4">
        <text>a 2'-deoxyadenosine in DNA + S-adenosyl-L-methionine = an N(6)-methyl-2'-deoxyadenosine in DNA + S-adenosyl-L-homocysteine + H(+)</text>
        <dbReference type="Rhea" id="RHEA:15197"/>
        <dbReference type="Rhea" id="RHEA-COMP:12418"/>
        <dbReference type="Rhea" id="RHEA-COMP:12419"/>
        <dbReference type="ChEBI" id="CHEBI:15378"/>
        <dbReference type="ChEBI" id="CHEBI:57856"/>
        <dbReference type="ChEBI" id="CHEBI:59789"/>
        <dbReference type="ChEBI" id="CHEBI:90615"/>
        <dbReference type="ChEBI" id="CHEBI:90616"/>
        <dbReference type="EC" id="2.1.1.72"/>
    </reaction>
</comment>
<dbReference type="InterPro" id="IPR029063">
    <property type="entry name" value="SAM-dependent_MTases_sf"/>
</dbReference>
<gene>
    <name evidence="6" type="ORF">METZ01_LOCUS468837</name>
</gene>
<dbReference type="PANTHER" id="PTHR33841:SF1">
    <property type="entry name" value="DNA METHYLTRANSFERASE A"/>
    <property type="match status" value="1"/>
</dbReference>
<dbReference type="AlphaFoldDB" id="A0A383B817"/>
<keyword evidence="3" id="KW-0808">Transferase</keyword>
<keyword evidence="2" id="KW-0489">Methyltransferase</keyword>
<dbReference type="PANTHER" id="PTHR33841">
    <property type="entry name" value="DNA METHYLTRANSFERASE YEEA-RELATED"/>
    <property type="match status" value="1"/>
</dbReference>
<accession>A0A383B817</accession>
<sequence length="247" mass="26551">SYVVDFLVHNGLGAHLAAGFPEMVDDLPLLAKAPEDRVEVDLEQVSVLDPACGSGHFLLGAYDVLEKAWGHAGVEPGDAAPFIVSSLWGIDIDPRATQIAQTAVMFRARRHCKEQRLPVANVICARALPAGPEIDDLFERLPAHVGRAVRAIADELTDAPTLGPLLKIEQRLSQEARDIFGTGVVEGTLSEHATDSADSIEAQILAVLVEIADSTTSTPAQRLFAAEAHDAVRFVEAMSRRYTAVLM</sequence>
<evidence type="ECO:0000313" key="6">
    <source>
        <dbReference type="EMBL" id="SVE15983.1"/>
    </source>
</evidence>
<dbReference type="EC" id="2.1.1.72" evidence="1"/>
<dbReference type="SUPFAM" id="SSF53335">
    <property type="entry name" value="S-adenosyl-L-methionine-dependent methyltransferases"/>
    <property type="match status" value="1"/>
</dbReference>
<evidence type="ECO:0000256" key="4">
    <source>
        <dbReference type="ARBA" id="ARBA00047942"/>
    </source>
</evidence>
<protein>
    <recommendedName>
        <fullName evidence="1">site-specific DNA-methyltransferase (adenine-specific)</fullName>
        <ecNumber evidence="1">2.1.1.72</ecNumber>
    </recommendedName>
</protein>
<feature type="domain" description="MmeI-like DNA-methyltransferase" evidence="5">
    <location>
        <begin position="40"/>
        <end position="107"/>
    </location>
</feature>
<evidence type="ECO:0000256" key="1">
    <source>
        <dbReference type="ARBA" id="ARBA00011900"/>
    </source>
</evidence>
<feature type="non-terminal residue" evidence="6">
    <location>
        <position position="1"/>
    </location>
</feature>